<dbReference type="RefSeq" id="WP_203843705.1">
    <property type="nucleotide sequence ID" value="NZ_BAAATV010000045.1"/>
</dbReference>
<feature type="domain" description="Histidine kinase/HSP90-like ATPase" evidence="2">
    <location>
        <begin position="133"/>
        <end position="241"/>
    </location>
</feature>
<keyword evidence="1" id="KW-0723">Serine/threonine-protein kinase</keyword>
<dbReference type="CDD" id="cd16936">
    <property type="entry name" value="HATPase_RsbW-like"/>
    <property type="match status" value="1"/>
</dbReference>
<comment type="caution">
    <text evidence="3">The sequence shown here is derived from an EMBL/GenBank/DDBJ whole genome shotgun (WGS) entry which is preliminary data.</text>
</comment>
<dbReference type="EMBL" id="BOMN01000153">
    <property type="protein sequence ID" value="GIE26812.1"/>
    <property type="molecule type" value="Genomic_DNA"/>
</dbReference>
<sequence length="244" mass="25714">MSLTTTVTPDPLDDVILIAVTGLLTVETAPVLRSTLMKCLAQVPGAIIVETGELQVDHRSRLAVFPAALRTHGGPGTVLMLCGASGELATQMDIRALGGIASYPTYTEAHAAAVIAAAQWVPRTVTLRLGPVPAAARQARAMIADACRSWRLEQLTEAATLIVSELVSNGVEHAGTDLVVKATYRGNYLHLSVRDDSPAVPVRRNDGVALATRGRGLHLIGVYASAWGVHAMADGKTVWATLRV</sequence>
<evidence type="ECO:0000313" key="3">
    <source>
        <dbReference type="EMBL" id="GIE26812.1"/>
    </source>
</evidence>
<keyword evidence="4" id="KW-1185">Reference proteome</keyword>
<dbReference type="InterPro" id="IPR050267">
    <property type="entry name" value="Anti-sigma-factor_SerPK"/>
</dbReference>
<dbReference type="Proteomes" id="UP000603200">
    <property type="component" value="Unassembled WGS sequence"/>
</dbReference>
<reference evidence="3 4" key="1">
    <citation type="submission" date="2021-01" db="EMBL/GenBank/DDBJ databases">
        <title>Whole genome shotgun sequence of Actinoplanes humidus NBRC 14915.</title>
        <authorList>
            <person name="Komaki H."/>
            <person name="Tamura T."/>
        </authorList>
    </citation>
    <scope>NUCLEOTIDE SEQUENCE [LARGE SCALE GENOMIC DNA]</scope>
    <source>
        <strain evidence="3 4">NBRC 14915</strain>
    </source>
</reference>
<proteinExistence type="predicted"/>
<evidence type="ECO:0000313" key="4">
    <source>
        <dbReference type="Proteomes" id="UP000603200"/>
    </source>
</evidence>
<accession>A0ABQ4A900</accession>
<dbReference type="InterPro" id="IPR003594">
    <property type="entry name" value="HATPase_dom"/>
</dbReference>
<dbReference type="PANTHER" id="PTHR35526">
    <property type="entry name" value="ANTI-SIGMA-F FACTOR RSBW-RELATED"/>
    <property type="match status" value="1"/>
</dbReference>
<evidence type="ECO:0000259" key="2">
    <source>
        <dbReference type="Pfam" id="PF13581"/>
    </source>
</evidence>
<dbReference type="PANTHER" id="PTHR35526:SF3">
    <property type="entry name" value="ANTI-SIGMA-F FACTOR RSBW"/>
    <property type="match status" value="1"/>
</dbReference>
<dbReference type="Gene3D" id="3.30.750.24">
    <property type="entry name" value="STAS domain"/>
    <property type="match status" value="1"/>
</dbReference>
<dbReference type="InterPro" id="IPR036890">
    <property type="entry name" value="HATPase_C_sf"/>
</dbReference>
<protein>
    <submittedName>
        <fullName evidence="3">Sulfate transporter</fullName>
    </submittedName>
</protein>
<organism evidence="3 4">
    <name type="scientific">Winogradskya humida</name>
    <dbReference type="NCBI Taxonomy" id="113566"/>
    <lineage>
        <taxon>Bacteria</taxon>
        <taxon>Bacillati</taxon>
        <taxon>Actinomycetota</taxon>
        <taxon>Actinomycetes</taxon>
        <taxon>Micromonosporales</taxon>
        <taxon>Micromonosporaceae</taxon>
        <taxon>Winogradskya</taxon>
    </lineage>
</organism>
<dbReference type="Gene3D" id="3.30.565.10">
    <property type="entry name" value="Histidine kinase-like ATPase, C-terminal domain"/>
    <property type="match status" value="1"/>
</dbReference>
<keyword evidence="1" id="KW-0418">Kinase</keyword>
<dbReference type="InterPro" id="IPR036513">
    <property type="entry name" value="STAS_dom_sf"/>
</dbReference>
<keyword evidence="1" id="KW-0808">Transferase</keyword>
<evidence type="ECO:0000256" key="1">
    <source>
        <dbReference type="ARBA" id="ARBA00022527"/>
    </source>
</evidence>
<gene>
    <name evidence="3" type="ORF">Ahu01nite_099140</name>
</gene>
<dbReference type="Pfam" id="PF13581">
    <property type="entry name" value="HATPase_c_2"/>
    <property type="match status" value="1"/>
</dbReference>
<name>A0ABQ4A900_9ACTN</name>
<dbReference type="SUPFAM" id="SSF52091">
    <property type="entry name" value="SpoIIaa-like"/>
    <property type="match status" value="1"/>
</dbReference>
<dbReference type="SUPFAM" id="SSF55874">
    <property type="entry name" value="ATPase domain of HSP90 chaperone/DNA topoisomerase II/histidine kinase"/>
    <property type="match status" value="1"/>
</dbReference>